<gene>
    <name evidence="1" type="ORF">P7D43_23255</name>
</gene>
<name>A0AAW8RYY7_ENTAV</name>
<proteinExistence type="predicted"/>
<dbReference type="EMBL" id="JARPWH010000247">
    <property type="protein sequence ID" value="MDT2405267.1"/>
    <property type="molecule type" value="Genomic_DNA"/>
</dbReference>
<evidence type="ECO:0000313" key="2">
    <source>
        <dbReference type="Proteomes" id="UP001260773"/>
    </source>
</evidence>
<accession>A0AAW8RYY7</accession>
<evidence type="ECO:0000313" key="1">
    <source>
        <dbReference type="EMBL" id="MDT2405267.1"/>
    </source>
</evidence>
<sequence>MKIKVKKIDGGEFIVETDKTIEELFKELSDNMDGSFILLGDRIEQKMTIESISKA</sequence>
<reference evidence="1" key="1">
    <citation type="submission" date="2023-03" db="EMBL/GenBank/DDBJ databases">
        <authorList>
            <person name="Shen W."/>
            <person name="Cai J."/>
        </authorList>
    </citation>
    <scope>NUCLEOTIDE SEQUENCE</scope>
    <source>
        <strain evidence="1">P33-2</strain>
    </source>
</reference>
<dbReference type="AlphaFoldDB" id="A0AAW8RYY7"/>
<protein>
    <submittedName>
        <fullName evidence="1">Phosphoribosyl-ATP diphosphatase</fullName>
    </submittedName>
</protein>
<comment type="caution">
    <text evidence="1">The sequence shown here is derived from an EMBL/GenBank/DDBJ whole genome shotgun (WGS) entry which is preliminary data.</text>
</comment>
<organism evidence="1 2">
    <name type="scientific">Enterococcus avium</name>
    <name type="common">Streptococcus avium</name>
    <dbReference type="NCBI Taxonomy" id="33945"/>
    <lineage>
        <taxon>Bacteria</taxon>
        <taxon>Bacillati</taxon>
        <taxon>Bacillota</taxon>
        <taxon>Bacilli</taxon>
        <taxon>Lactobacillales</taxon>
        <taxon>Enterococcaceae</taxon>
        <taxon>Enterococcus</taxon>
    </lineage>
</organism>
<dbReference type="RefSeq" id="WP_070621362.1">
    <property type="nucleotide sequence ID" value="NZ_CAKOCJ010000012.1"/>
</dbReference>
<dbReference type="Proteomes" id="UP001260773">
    <property type="component" value="Unassembled WGS sequence"/>
</dbReference>